<keyword evidence="2" id="KW-1185">Reference proteome</keyword>
<reference evidence="1" key="1">
    <citation type="submission" date="2017-10" db="EMBL/GenBank/DDBJ databases">
        <title>Genome sequence of cellulolytic Lachnospiraceae bacterium XHS1971 isolated from hotspring sediment.</title>
        <authorList>
            <person name="Vasudevan G."/>
            <person name="Joshi A.J."/>
            <person name="Hivarkar S."/>
            <person name="Lanjekar V.B."/>
            <person name="Dhakephalkar P.K."/>
            <person name="Dagar S."/>
        </authorList>
    </citation>
    <scope>NUCLEOTIDE SEQUENCE</scope>
    <source>
        <strain evidence="1">XHS1971</strain>
    </source>
</reference>
<organism evidence="1 2">
    <name type="scientific">Sporanaerobium hydrogeniformans</name>
    <dbReference type="NCBI Taxonomy" id="3072179"/>
    <lineage>
        <taxon>Bacteria</taxon>
        <taxon>Bacillati</taxon>
        <taxon>Bacillota</taxon>
        <taxon>Clostridia</taxon>
        <taxon>Lachnospirales</taxon>
        <taxon>Lachnospiraceae</taxon>
        <taxon>Sporanaerobium</taxon>
    </lineage>
</organism>
<dbReference type="Proteomes" id="UP000224460">
    <property type="component" value="Unassembled WGS sequence"/>
</dbReference>
<comment type="caution">
    <text evidence="1">The sequence shown here is derived from an EMBL/GenBank/DDBJ whole genome shotgun (WGS) entry which is preliminary data.</text>
</comment>
<gene>
    <name evidence="1" type="ORF">CS063_03420</name>
</gene>
<evidence type="ECO:0000313" key="2">
    <source>
        <dbReference type="Proteomes" id="UP000224460"/>
    </source>
</evidence>
<evidence type="ECO:0000313" key="1">
    <source>
        <dbReference type="EMBL" id="PHV71626.1"/>
    </source>
</evidence>
<proteinExistence type="predicted"/>
<accession>A0AC61DEM0</accession>
<dbReference type="EMBL" id="PEDL01000002">
    <property type="protein sequence ID" value="PHV71626.1"/>
    <property type="molecule type" value="Genomic_DNA"/>
</dbReference>
<sequence length="589" mass="67928">MNTLKIYNKSKYFRYSISAKLVVAVLLTVTCIWIINATYNYSYFFNLLKEQAVRDESQKLQYVVTQVNNMQDEVIRLARQMSIESEIQAIAQYEEKDIFDKLVIKGNIKKKLMSYINVRDYLYSVSVITPYTEILSSNQQEIVFDPAEEAWYGELKEKHPKGGFSRLHGYRLEQEKIPQQVISYLITYRNMNVPQDIIGDIIINVGHKELESLVKLEDTLLSGYALYDKWGDALVEKGTITATIEECLSTKQQELLLENGNILLVNTDLKDGWLFVSEISKALLVDKLKYLQYFFVGVGIIGLVLVYIILYYFIKKLMNPVEQLHQAAIEVGKGNFSFQVNIHTCDEWEVLGHAFNNMVNNIENLMKESVEKERILKEMELNRLMLQINPHFIYNTLNNIVYMAQKVEATEIIAFTNAFTSLLQDTIKLNKDSIMTTLDQEIKNIKNYLILQQYRYPDRFEITYSYDEKLLKCEIPNILLQPLVENAIFHGLAAKLEKGSLVITITQVEEQLRLSVADSGIGMSKERIQDLLQNDQEIKGEMRSIGVANVRQRIQQIYGAKGNLTIDSVEGVGTQVVIHIPYYVARENN</sequence>
<name>A0AC61DEM0_9FIRM</name>
<protein>
    <submittedName>
        <fullName evidence="1">Uncharacterized protein</fullName>
    </submittedName>
</protein>